<evidence type="ECO:0000256" key="8">
    <source>
        <dbReference type="PIRSR" id="PIRSR001235-2"/>
    </source>
</evidence>
<dbReference type="Proteomes" id="UP000194639">
    <property type="component" value="Unassembled WGS sequence"/>
</dbReference>
<evidence type="ECO:0000256" key="6">
    <source>
        <dbReference type="ARBA" id="ARBA00023211"/>
    </source>
</evidence>
<dbReference type="Pfam" id="PF01546">
    <property type="entry name" value="Peptidase_M20"/>
    <property type="match status" value="1"/>
</dbReference>
<dbReference type="InterPro" id="IPR036264">
    <property type="entry name" value="Bact_exopeptidase_dim_dom"/>
</dbReference>
<evidence type="ECO:0000256" key="3">
    <source>
        <dbReference type="ARBA" id="ARBA00011738"/>
    </source>
</evidence>
<comment type="caution">
    <text evidence="10">The sequence shown here is derived from an EMBL/GenBank/DDBJ whole genome shotgun (WGS) entry which is preliminary data.</text>
</comment>
<dbReference type="PANTHER" id="PTHR32494:SF19">
    <property type="entry name" value="ALLANTOATE DEIMINASE-RELATED"/>
    <property type="match status" value="1"/>
</dbReference>
<comment type="subunit">
    <text evidence="3">Homodimer.</text>
</comment>
<feature type="binding site" evidence="7">
    <location>
        <position position="94"/>
    </location>
    <ligand>
        <name>Zn(2+)</name>
        <dbReference type="ChEBI" id="CHEBI:29105"/>
        <label>1</label>
    </ligand>
</feature>
<dbReference type="GO" id="GO:0016813">
    <property type="term" value="F:hydrolase activity, acting on carbon-nitrogen (but not peptide) bonds, in linear amidines"/>
    <property type="evidence" value="ECO:0007669"/>
    <property type="project" value="InterPro"/>
</dbReference>
<reference evidence="10 11" key="1">
    <citation type="submission" date="2014-06" db="EMBL/GenBank/DDBJ databases">
        <authorList>
            <person name="Ju J."/>
            <person name="Zhang J."/>
        </authorList>
    </citation>
    <scope>NUCLEOTIDE SEQUENCE [LARGE SCALE GENOMIC DNA]</scope>
    <source>
        <strain evidence="10">DmW_045</strain>
    </source>
</reference>
<accession>A0A251ZYH9</accession>
<evidence type="ECO:0000256" key="2">
    <source>
        <dbReference type="ARBA" id="ARBA00006153"/>
    </source>
</evidence>
<evidence type="ECO:0000256" key="1">
    <source>
        <dbReference type="ARBA" id="ARBA00001936"/>
    </source>
</evidence>
<gene>
    <name evidence="10" type="ORF">HK12_12550</name>
</gene>
<dbReference type="AlphaFoldDB" id="A0A251ZYH9"/>
<dbReference type="SUPFAM" id="SSF55031">
    <property type="entry name" value="Bacterial exopeptidase dimerisation domain"/>
    <property type="match status" value="1"/>
</dbReference>
<dbReference type="CDD" id="cd03884">
    <property type="entry name" value="M20_bAS"/>
    <property type="match status" value="1"/>
</dbReference>
<dbReference type="SUPFAM" id="SSF53187">
    <property type="entry name" value="Zn-dependent exopeptidases"/>
    <property type="match status" value="1"/>
</dbReference>
<dbReference type="Gene3D" id="3.40.630.10">
    <property type="entry name" value="Zn peptidases"/>
    <property type="match status" value="1"/>
</dbReference>
<feature type="binding site" evidence="7">
    <location>
        <position position="105"/>
    </location>
    <ligand>
        <name>Zn(2+)</name>
        <dbReference type="ChEBI" id="CHEBI:29105"/>
        <label>2</label>
    </ligand>
</feature>
<sequence>MSLATSPFHASCSGESGGMRAVARCGLLAAPPYSQDETGLFRPYLSAAHKATLATVALWMQQAGMSVRQDAAGNIIGRYEGIRPHAPALLIGSHLDSVRNAGSYDGPLGVMLGLECVAYFAACKQRFPFALEVIGFGDEEGSRFPVSMLTSRAVAGLLPHAPQDMVDTQGVSLSQALEQFGLSLPNFVQAARPPQDIVAYLEAHIEQGPVLEAEGKAVGVVTGIAAQYRFLVRMTGFAGHAGTMPMSMRQDALAAAAEAILIIEQTAQQGAQDLVATVGSLSVAPGAPNVVPGEVSFTLDVRAGTEAVRNAAVEQIRMALAALARRRAVTVDIVQQQDLASAPCDEALIQHLGDAVRQVTQEPARQLVSGAGHDAMVMAALAPMCMLFVRCEKGISHNPAEAVNSADVETALQVMVRFIENYAGSFETKTEQMAG</sequence>
<proteinExistence type="inferred from homology"/>
<feature type="domain" description="Peptidase M20 dimerisation" evidence="9">
    <location>
        <begin position="231"/>
        <end position="325"/>
    </location>
</feature>
<keyword evidence="6" id="KW-0464">Manganese</keyword>
<feature type="binding site" evidence="7">
    <location>
        <position position="105"/>
    </location>
    <ligand>
        <name>Zn(2+)</name>
        <dbReference type="ChEBI" id="CHEBI:29105"/>
        <label>1</label>
    </ligand>
</feature>
<dbReference type="PANTHER" id="PTHR32494">
    <property type="entry name" value="ALLANTOATE DEIMINASE-RELATED"/>
    <property type="match status" value="1"/>
</dbReference>
<protein>
    <submittedName>
        <fullName evidence="10">Allantoate amidohydrolase</fullName>
    </submittedName>
</protein>
<feature type="binding site" evidence="7">
    <location>
        <position position="397"/>
    </location>
    <ligand>
        <name>Zn(2+)</name>
        <dbReference type="ChEBI" id="CHEBI:29105"/>
        <label>2</label>
    </ligand>
</feature>
<comment type="cofactor">
    <cofactor evidence="1">
        <name>Mn(2+)</name>
        <dbReference type="ChEBI" id="CHEBI:29035"/>
    </cofactor>
</comment>
<dbReference type="NCBIfam" id="NF006775">
    <property type="entry name" value="PRK09290.2-5"/>
    <property type="match status" value="1"/>
</dbReference>
<dbReference type="Pfam" id="PF07687">
    <property type="entry name" value="M20_dimer"/>
    <property type="match status" value="1"/>
</dbReference>
<keyword evidence="5 10" id="KW-0378">Hydrolase</keyword>
<organism evidence="10 11">
    <name type="scientific">Acetobacter orientalis</name>
    <dbReference type="NCBI Taxonomy" id="146474"/>
    <lineage>
        <taxon>Bacteria</taxon>
        <taxon>Pseudomonadati</taxon>
        <taxon>Pseudomonadota</taxon>
        <taxon>Alphaproteobacteria</taxon>
        <taxon>Acetobacterales</taxon>
        <taxon>Acetobacteraceae</taxon>
        <taxon>Acetobacter</taxon>
    </lineage>
</organism>
<dbReference type="RefSeq" id="WP_086553136.1">
    <property type="nucleotide sequence ID" value="NZ_JOMO01000055.1"/>
</dbReference>
<keyword evidence="4 7" id="KW-0479">Metal-binding</keyword>
<name>A0A251ZYH9_9PROT</name>
<feature type="binding site" evidence="7">
    <location>
        <position position="140"/>
    </location>
    <ligand>
        <name>Zn(2+)</name>
        <dbReference type="ChEBI" id="CHEBI:29105"/>
        <label>2</label>
    </ligand>
</feature>
<dbReference type="InterPro" id="IPR011650">
    <property type="entry name" value="Peptidase_M20_dimer"/>
</dbReference>
<feature type="binding site" evidence="8">
    <location>
        <position position="302"/>
    </location>
    <ligand>
        <name>allantoate</name>
        <dbReference type="ChEBI" id="CHEBI:17536"/>
    </ligand>
</feature>
<dbReference type="InterPro" id="IPR010158">
    <property type="entry name" value="Amidase_Cbmase"/>
</dbReference>
<evidence type="ECO:0000256" key="4">
    <source>
        <dbReference type="ARBA" id="ARBA00022723"/>
    </source>
</evidence>
<dbReference type="NCBIfam" id="TIGR01879">
    <property type="entry name" value="hydantase"/>
    <property type="match status" value="1"/>
</dbReference>
<dbReference type="InterPro" id="IPR002933">
    <property type="entry name" value="Peptidase_M20"/>
</dbReference>
<comment type="similarity">
    <text evidence="2">Belongs to the peptidase M20 family.</text>
</comment>
<keyword evidence="7" id="KW-0862">Zinc</keyword>
<comment type="cofactor">
    <cofactor evidence="7">
        <name>Zn(2+)</name>
        <dbReference type="ChEBI" id="CHEBI:29105"/>
    </cofactor>
    <text evidence="7">Binds 2 Zn(2+) ions per subunit.</text>
</comment>
<feature type="binding site" evidence="7">
    <location>
        <position position="204"/>
    </location>
    <ligand>
        <name>Zn(2+)</name>
        <dbReference type="ChEBI" id="CHEBI:29105"/>
        <label>1</label>
    </ligand>
</feature>
<dbReference type="PIRSF" id="PIRSF001235">
    <property type="entry name" value="Amidase_carbamoylase"/>
    <property type="match status" value="1"/>
</dbReference>
<evidence type="ECO:0000259" key="9">
    <source>
        <dbReference type="Pfam" id="PF07687"/>
    </source>
</evidence>
<feature type="binding site" evidence="8">
    <location>
        <position position="229"/>
    </location>
    <ligand>
        <name>allantoate</name>
        <dbReference type="ChEBI" id="CHEBI:17536"/>
    </ligand>
</feature>
<dbReference type="GO" id="GO:0046872">
    <property type="term" value="F:metal ion binding"/>
    <property type="evidence" value="ECO:0007669"/>
    <property type="project" value="UniProtKB-KW"/>
</dbReference>
<feature type="binding site" evidence="8">
    <location>
        <position position="289"/>
    </location>
    <ligand>
        <name>allantoate</name>
        <dbReference type="ChEBI" id="CHEBI:17536"/>
    </ligand>
</feature>
<evidence type="ECO:0000313" key="11">
    <source>
        <dbReference type="Proteomes" id="UP000194639"/>
    </source>
</evidence>
<evidence type="ECO:0000256" key="7">
    <source>
        <dbReference type="PIRSR" id="PIRSR001235-1"/>
    </source>
</evidence>
<dbReference type="EMBL" id="JOMO01000055">
    <property type="protein sequence ID" value="OUI79716.1"/>
    <property type="molecule type" value="Genomic_DNA"/>
</dbReference>
<dbReference type="Gene3D" id="3.30.70.360">
    <property type="match status" value="1"/>
</dbReference>
<evidence type="ECO:0000313" key="10">
    <source>
        <dbReference type="EMBL" id="OUI79716.1"/>
    </source>
</evidence>
<evidence type="ECO:0000256" key="5">
    <source>
        <dbReference type="ARBA" id="ARBA00022801"/>
    </source>
</evidence>